<dbReference type="AlphaFoldDB" id="A0A923LXP8"/>
<dbReference type="SUPFAM" id="SSF47413">
    <property type="entry name" value="lambda repressor-like DNA-binding domains"/>
    <property type="match status" value="1"/>
</dbReference>
<dbReference type="Pfam" id="PF00356">
    <property type="entry name" value="LacI"/>
    <property type="match status" value="1"/>
</dbReference>
<dbReference type="PANTHER" id="PTHR30146:SF148">
    <property type="entry name" value="HTH-TYPE TRANSCRIPTIONAL REPRESSOR PURR-RELATED"/>
    <property type="match status" value="1"/>
</dbReference>
<dbReference type="InterPro" id="IPR010982">
    <property type="entry name" value="Lambda_DNA-bd_dom_sf"/>
</dbReference>
<evidence type="ECO:0000259" key="5">
    <source>
        <dbReference type="PROSITE" id="PS50932"/>
    </source>
</evidence>
<organism evidence="6 7">
    <name type="scientific">Agathobaculum faecis</name>
    <dbReference type="NCBI Taxonomy" id="2763013"/>
    <lineage>
        <taxon>Bacteria</taxon>
        <taxon>Bacillati</taxon>
        <taxon>Bacillota</taxon>
        <taxon>Clostridia</taxon>
        <taxon>Eubacteriales</taxon>
        <taxon>Butyricicoccaceae</taxon>
        <taxon>Agathobaculum</taxon>
    </lineage>
</organism>
<keyword evidence="3 6" id="KW-0238">DNA-binding</keyword>
<dbReference type="Gene3D" id="1.10.260.40">
    <property type="entry name" value="lambda repressor-like DNA-binding domains"/>
    <property type="match status" value="1"/>
</dbReference>
<dbReference type="PROSITE" id="PS50932">
    <property type="entry name" value="HTH_LACI_2"/>
    <property type="match status" value="1"/>
</dbReference>
<name>A0A923LXP8_9FIRM</name>
<accession>A0A923LXP8</accession>
<sequence length="322" mass="35871">MGTVTIRDVARLANVSSATVSHVFNKTRFVSPEKTEQVLKAAKELNYTPNAYAKSFRTGKKNLIGFIVPDISNRFFATIIEAVETTLSQYNYKLIVANTKETGTRELEHLSYFCSGVVDGLLIASTFKNYSDISKYLNPNLPVLFVDRKFDNMPWCSATITNTDATYCATSDLIQSGHTKIGYVAGIPHLSTTKGRINGYLSAMRDAGIEVQESWITYGNSMKTSAEGCVQKLLQENCTALIISNGVMSLDVANYLYRMKKTVPAVYFDDDYKLDMAPCFATISQPSYELGKTAAEQIMCLIDNPNQQNYHIILSGTYNRFK</sequence>
<dbReference type="SUPFAM" id="SSF53822">
    <property type="entry name" value="Periplasmic binding protein-like I"/>
    <property type="match status" value="1"/>
</dbReference>
<reference evidence="6" key="1">
    <citation type="submission" date="2020-08" db="EMBL/GenBank/DDBJ databases">
        <title>Genome public.</title>
        <authorList>
            <person name="Liu C."/>
            <person name="Sun Q."/>
        </authorList>
    </citation>
    <scope>NUCLEOTIDE SEQUENCE</scope>
    <source>
        <strain evidence="6">NSJ-28</strain>
    </source>
</reference>
<dbReference type="RefSeq" id="WP_107631662.1">
    <property type="nucleotide sequence ID" value="NZ_JACOPL010000012.1"/>
</dbReference>
<dbReference type="CDD" id="cd06267">
    <property type="entry name" value="PBP1_LacI_sugar_binding-like"/>
    <property type="match status" value="1"/>
</dbReference>
<evidence type="ECO:0000256" key="2">
    <source>
        <dbReference type="ARBA" id="ARBA00023015"/>
    </source>
</evidence>
<dbReference type="GO" id="GO:0003700">
    <property type="term" value="F:DNA-binding transcription factor activity"/>
    <property type="evidence" value="ECO:0007669"/>
    <property type="project" value="TreeGrafter"/>
</dbReference>
<dbReference type="InterPro" id="IPR001761">
    <property type="entry name" value="Peripla_BP/Lac1_sug-bd_dom"/>
</dbReference>
<dbReference type="PRINTS" id="PR00036">
    <property type="entry name" value="HTHLACI"/>
</dbReference>
<dbReference type="InterPro" id="IPR028082">
    <property type="entry name" value="Peripla_BP_I"/>
</dbReference>
<dbReference type="GO" id="GO:0000976">
    <property type="term" value="F:transcription cis-regulatory region binding"/>
    <property type="evidence" value="ECO:0007669"/>
    <property type="project" value="TreeGrafter"/>
</dbReference>
<keyword evidence="4" id="KW-0804">Transcription</keyword>
<proteinExistence type="predicted"/>
<gene>
    <name evidence="6" type="ORF">H8S45_12190</name>
</gene>
<evidence type="ECO:0000256" key="3">
    <source>
        <dbReference type="ARBA" id="ARBA00023125"/>
    </source>
</evidence>
<keyword evidence="2" id="KW-0805">Transcription regulation</keyword>
<dbReference type="InterPro" id="IPR000843">
    <property type="entry name" value="HTH_LacI"/>
</dbReference>
<evidence type="ECO:0000256" key="1">
    <source>
        <dbReference type="ARBA" id="ARBA00022491"/>
    </source>
</evidence>
<comment type="caution">
    <text evidence="6">The sequence shown here is derived from an EMBL/GenBank/DDBJ whole genome shotgun (WGS) entry which is preliminary data.</text>
</comment>
<dbReference type="Gene3D" id="3.40.50.2300">
    <property type="match status" value="2"/>
</dbReference>
<evidence type="ECO:0000313" key="6">
    <source>
        <dbReference type="EMBL" id="MBC5726212.1"/>
    </source>
</evidence>
<protein>
    <submittedName>
        <fullName evidence="6">LacI family DNA-binding transcriptional regulator</fullName>
    </submittedName>
</protein>
<evidence type="ECO:0000256" key="4">
    <source>
        <dbReference type="ARBA" id="ARBA00023163"/>
    </source>
</evidence>
<keyword evidence="1" id="KW-0678">Repressor</keyword>
<dbReference type="EMBL" id="JACOPL010000012">
    <property type="protein sequence ID" value="MBC5726212.1"/>
    <property type="molecule type" value="Genomic_DNA"/>
</dbReference>
<feature type="domain" description="HTH lacI-type" evidence="5">
    <location>
        <begin position="4"/>
        <end position="58"/>
    </location>
</feature>
<dbReference type="SMART" id="SM00354">
    <property type="entry name" value="HTH_LACI"/>
    <property type="match status" value="1"/>
</dbReference>
<dbReference type="Pfam" id="PF00532">
    <property type="entry name" value="Peripla_BP_1"/>
    <property type="match status" value="1"/>
</dbReference>
<evidence type="ECO:0000313" key="7">
    <source>
        <dbReference type="Proteomes" id="UP000606499"/>
    </source>
</evidence>
<dbReference type="Proteomes" id="UP000606499">
    <property type="component" value="Unassembled WGS sequence"/>
</dbReference>
<keyword evidence="7" id="KW-1185">Reference proteome</keyword>
<dbReference type="CDD" id="cd01392">
    <property type="entry name" value="HTH_LacI"/>
    <property type="match status" value="1"/>
</dbReference>
<dbReference type="PANTHER" id="PTHR30146">
    <property type="entry name" value="LACI-RELATED TRANSCRIPTIONAL REPRESSOR"/>
    <property type="match status" value="1"/>
</dbReference>